<feature type="domain" description="PAN-3" evidence="1">
    <location>
        <begin position="113"/>
        <end position="253"/>
    </location>
</feature>
<proteinExistence type="predicted"/>
<dbReference type="InterPro" id="IPR016187">
    <property type="entry name" value="CTDL_fold"/>
</dbReference>
<keyword evidence="3" id="KW-1185">Reference proteome</keyword>
<evidence type="ECO:0000259" key="1">
    <source>
        <dbReference type="SMART" id="SM00605"/>
    </source>
</evidence>
<reference evidence="2 3" key="2">
    <citation type="journal article" date="2011" name="PLoS Genet.">
        <title>Caenorhabditis briggsae recombinant inbred line genotypes reveal inter-strain incompatibility and the evolution of recombination.</title>
        <authorList>
            <person name="Ross J.A."/>
            <person name="Koboldt D.C."/>
            <person name="Staisch J.E."/>
            <person name="Chamberlin H.M."/>
            <person name="Gupta B.P."/>
            <person name="Miller R.D."/>
            <person name="Baird S.E."/>
            <person name="Haag E.S."/>
        </authorList>
    </citation>
    <scope>NUCLEOTIDE SEQUENCE [LARGE SCALE GENOMIC DNA]</scope>
    <source>
        <strain evidence="2 3">AF16</strain>
    </source>
</reference>
<gene>
    <name evidence="4" type="primary">clec-115</name>
    <name evidence="2" type="synonym">Cbr-clec-115</name>
    <name evidence="4" type="ORF">CBG18789</name>
    <name evidence="2" type="ORF">CBG_18789</name>
</gene>
<evidence type="ECO:0000313" key="4">
    <source>
        <dbReference type="WormBase" id="CBG18789"/>
    </source>
</evidence>
<dbReference type="InParanoid" id="A8XU44"/>
<dbReference type="eggNOG" id="KOG4297">
    <property type="taxonomic scope" value="Eukaryota"/>
</dbReference>
<sequence length="412" mass="46856">MNLIHGTPSDFSTSSKFEFSWDYCISYCYQMSTCLAAYYQVEFPEICEIFEIGKLAKIQKLNAVVPTGEITRLEAQKLCAEDFQGVLSGFDSDFEHTSAIKSAVLLVPKNTPYKYYGYYMDGERKTNCRYLNQTGPDCNWNKNPAKMNLIYGTPSEYKTSSKFEFSWDYCISYCYQMSTCLAAYYQGDFPEICEIFEIGNLAKIRKLNAYSGKIMAVKTTSPSECSASSNDSLMAGTVSTASTWQNYSIQVSQDFWTIDSSPFFECPENFRLWNRAKGYWCMRVHFKIGISQMDSATYCKESYGGMLSGFDSYAEKLWVVGITKSLVNPSFQFDGYWINGIRKDSCRYRNQTGPDCDGIAAFNITDPLMYNTTSYVWGSDYQPDGYENGIWIHDCLVFRVQPQSGAGVDDLP</sequence>
<accession>A8XU44</accession>
<dbReference type="AlphaFoldDB" id="A8XU44"/>
<protein>
    <submittedName>
        <fullName evidence="2">Protein CBR-CLEC-115</fullName>
    </submittedName>
</protein>
<organism evidence="2 3">
    <name type="scientific">Caenorhabditis briggsae</name>
    <dbReference type="NCBI Taxonomy" id="6238"/>
    <lineage>
        <taxon>Eukaryota</taxon>
        <taxon>Metazoa</taxon>
        <taxon>Ecdysozoa</taxon>
        <taxon>Nematoda</taxon>
        <taxon>Chromadorea</taxon>
        <taxon>Rhabditida</taxon>
        <taxon>Rhabditina</taxon>
        <taxon>Rhabditomorpha</taxon>
        <taxon>Rhabditoidea</taxon>
        <taxon>Rhabditidae</taxon>
        <taxon>Peloderinae</taxon>
        <taxon>Caenorhabditis</taxon>
    </lineage>
</organism>
<dbReference type="EMBL" id="HE601380">
    <property type="protein sequence ID" value="CAP36169.2"/>
    <property type="molecule type" value="Genomic_DNA"/>
</dbReference>
<dbReference type="SUPFAM" id="SSF56436">
    <property type="entry name" value="C-type lectin-like"/>
    <property type="match status" value="1"/>
</dbReference>
<dbReference type="WormBase" id="CBG18789">
    <property type="protein sequence ID" value="CBP41237"/>
    <property type="gene ID" value="WBGene00038139"/>
    <property type="gene designation" value="Cbr-clec-115"/>
</dbReference>
<dbReference type="FunCoup" id="A8XU44">
    <property type="interactions" value="777"/>
</dbReference>
<name>A8XU44_CAEBR</name>
<reference evidence="2 3" key="1">
    <citation type="journal article" date="2003" name="PLoS Biol.">
        <title>The genome sequence of Caenorhabditis briggsae: a platform for comparative genomics.</title>
        <authorList>
            <person name="Stein L.D."/>
            <person name="Bao Z."/>
            <person name="Blasiar D."/>
            <person name="Blumenthal T."/>
            <person name="Brent M.R."/>
            <person name="Chen N."/>
            <person name="Chinwalla A."/>
            <person name="Clarke L."/>
            <person name="Clee C."/>
            <person name="Coghlan A."/>
            <person name="Coulson A."/>
            <person name="D'Eustachio P."/>
            <person name="Fitch D.H."/>
            <person name="Fulton L.A."/>
            <person name="Fulton R.E."/>
            <person name="Griffiths-Jones S."/>
            <person name="Harris T.W."/>
            <person name="Hillier L.W."/>
            <person name="Kamath R."/>
            <person name="Kuwabara P.E."/>
            <person name="Mardis E.R."/>
            <person name="Marra M.A."/>
            <person name="Miner T.L."/>
            <person name="Minx P."/>
            <person name="Mullikin J.C."/>
            <person name="Plumb R.W."/>
            <person name="Rogers J."/>
            <person name="Schein J.E."/>
            <person name="Sohrmann M."/>
            <person name="Spieth J."/>
            <person name="Stajich J.E."/>
            <person name="Wei C."/>
            <person name="Willey D."/>
            <person name="Wilson R.K."/>
            <person name="Durbin R."/>
            <person name="Waterston R.H."/>
        </authorList>
    </citation>
    <scope>NUCLEOTIDE SEQUENCE [LARGE SCALE GENOMIC DNA]</scope>
    <source>
        <strain evidence="2 3">AF16</strain>
    </source>
</reference>
<dbReference type="SMART" id="SM00605">
    <property type="entry name" value="CW"/>
    <property type="match status" value="2"/>
</dbReference>
<evidence type="ECO:0000313" key="2">
    <source>
        <dbReference type="EMBL" id="CAP36169.2"/>
    </source>
</evidence>
<dbReference type="HOGENOM" id="CLU_667698_0_0_1"/>
<dbReference type="Pfam" id="PF08277">
    <property type="entry name" value="PAN_3"/>
    <property type="match status" value="2"/>
</dbReference>
<dbReference type="InterPro" id="IPR006583">
    <property type="entry name" value="PAN-3_domain"/>
</dbReference>
<dbReference type="PANTHER" id="PTHR47629:SF9">
    <property type="entry name" value="CW DOMAIN-CONTAINING PROTEIN-RELATED"/>
    <property type="match status" value="1"/>
</dbReference>
<evidence type="ECO:0000313" key="3">
    <source>
        <dbReference type="Proteomes" id="UP000008549"/>
    </source>
</evidence>
<feature type="domain" description="PAN-3" evidence="1">
    <location>
        <begin position="1"/>
        <end position="103"/>
    </location>
</feature>
<dbReference type="Proteomes" id="UP000008549">
    <property type="component" value="Unassembled WGS sequence"/>
</dbReference>
<dbReference type="OMA" id="NQTGPDC"/>
<dbReference type="PANTHER" id="PTHR47629">
    <property type="entry name" value="C-TYPE LECTIN-RELATED"/>
    <property type="match status" value="1"/>
</dbReference>